<evidence type="ECO:0000256" key="2">
    <source>
        <dbReference type="ARBA" id="ARBA00022741"/>
    </source>
</evidence>
<dbReference type="OrthoDB" id="9801841at2"/>
<dbReference type="CDD" id="cd14014">
    <property type="entry name" value="STKc_PknB_like"/>
    <property type="match status" value="1"/>
</dbReference>
<keyword evidence="2 5" id="KW-0547">Nucleotide-binding</keyword>
<dbReference type="PANTHER" id="PTHR43289:SF34">
    <property type="entry name" value="SERINE_THREONINE-PROTEIN KINASE YBDM-RELATED"/>
    <property type="match status" value="1"/>
</dbReference>
<dbReference type="InterPro" id="IPR000719">
    <property type="entry name" value="Prot_kinase_dom"/>
</dbReference>
<dbReference type="PROSITE" id="PS00109">
    <property type="entry name" value="PROTEIN_KINASE_TYR"/>
    <property type="match status" value="1"/>
</dbReference>
<dbReference type="PANTHER" id="PTHR43289">
    <property type="entry name" value="MITOGEN-ACTIVATED PROTEIN KINASE KINASE KINASE 20-RELATED"/>
    <property type="match status" value="1"/>
</dbReference>
<keyword evidence="8" id="KW-0723">Serine/threonine-protein kinase</keyword>
<evidence type="ECO:0000256" key="3">
    <source>
        <dbReference type="ARBA" id="ARBA00022777"/>
    </source>
</evidence>
<proteinExistence type="predicted"/>
<dbReference type="GO" id="GO:0005524">
    <property type="term" value="F:ATP binding"/>
    <property type="evidence" value="ECO:0007669"/>
    <property type="project" value="UniProtKB-UniRule"/>
</dbReference>
<evidence type="ECO:0000256" key="4">
    <source>
        <dbReference type="ARBA" id="ARBA00022840"/>
    </source>
</evidence>
<evidence type="ECO:0000256" key="5">
    <source>
        <dbReference type="PROSITE-ProRule" id="PRU10141"/>
    </source>
</evidence>
<dbReference type="Pfam" id="PF00069">
    <property type="entry name" value="Pkinase"/>
    <property type="match status" value="1"/>
</dbReference>
<keyword evidence="3 8" id="KW-0418">Kinase</keyword>
<evidence type="ECO:0000256" key="1">
    <source>
        <dbReference type="ARBA" id="ARBA00022679"/>
    </source>
</evidence>
<keyword evidence="9" id="KW-1185">Reference proteome</keyword>
<accession>A0A501WJY8</accession>
<comment type="caution">
    <text evidence="8">The sequence shown here is derived from an EMBL/GenBank/DDBJ whole genome shotgun (WGS) entry which is preliminary data.</text>
</comment>
<dbReference type="Gene3D" id="3.40.1520.20">
    <property type="match status" value="1"/>
</dbReference>
<organism evidence="8 9">
    <name type="scientific">Amaricoccus solimangrovi</name>
    <dbReference type="NCBI Taxonomy" id="2589815"/>
    <lineage>
        <taxon>Bacteria</taxon>
        <taxon>Pseudomonadati</taxon>
        <taxon>Pseudomonadota</taxon>
        <taxon>Alphaproteobacteria</taxon>
        <taxon>Rhodobacterales</taxon>
        <taxon>Paracoccaceae</taxon>
        <taxon>Amaricoccus</taxon>
    </lineage>
</organism>
<dbReference type="InterPro" id="IPR008266">
    <property type="entry name" value="Tyr_kinase_AS"/>
</dbReference>
<dbReference type="RefSeq" id="WP_140455065.1">
    <property type="nucleotide sequence ID" value="NZ_VFRP01000017.1"/>
</dbReference>
<feature type="compositionally biased region" description="Basic and acidic residues" evidence="6">
    <location>
        <begin position="278"/>
        <end position="294"/>
    </location>
</feature>
<dbReference type="SUPFAM" id="SSF56112">
    <property type="entry name" value="Protein kinase-like (PK-like)"/>
    <property type="match status" value="1"/>
</dbReference>
<reference evidence="8 9" key="1">
    <citation type="submission" date="2019-06" db="EMBL/GenBank/DDBJ databases">
        <title>A novel bacterium of genus Amaricoccus, isolated from marine sediment.</title>
        <authorList>
            <person name="Huang H."/>
            <person name="Mo K."/>
            <person name="Hu Y."/>
        </authorList>
    </citation>
    <scope>NUCLEOTIDE SEQUENCE [LARGE SCALE GENOMIC DNA]</scope>
    <source>
        <strain evidence="8 9">HB172011</strain>
    </source>
</reference>
<dbReference type="Gene3D" id="1.10.510.10">
    <property type="entry name" value="Transferase(Phosphotransferase) domain 1"/>
    <property type="match status" value="1"/>
</dbReference>
<keyword evidence="1" id="KW-0808">Transferase</keyword>
<dbReference type="Proteomes" id="UP000319255">
    <property type="component" value="Unassembled WGS sequence"/>
</dbReference>
<dbReference type="PROSITE" id="PS00107">
    <property type="entry name" value="PROTEIN_KINASE_ATP"/>
    <property type="match status" value="1"/>
</dbReference>
<sequence>MIEPLPGDIFRKGQVLNNTYEIEGVLGRGGTGEVYRARNQITGRVVALKALNRAFSANDAYIELMKREEEMRAIASDAVVRYTDCSRSAEGHVYLVMDYVDGTPLSDWLEAGGADPGDLMTVARRVSEGLVATHARNIVHRDLSPDNIILRGGDPGQAVIIDFGIAKDANAGARTIVGDGFAGKYEYAAPEQMNGHAEPRSDLYALGALLLATFRGQVPDAGGSPGAIVASKQRPLDTGGVPEPLRGLIERLADPDPARRPPSAAAVLSEIDALGKPSPERGKPERGKPAPEKGRRSRWPLAAAVLLVAALAGLGWWLARPGVPPVARPYVFTAERTGDGAARLSGDVPDAAAGKAVAEAFAAATGATPEPDALTLASGQPVADWGAAVAALITAAAPLEEWRLDVSDRDAGLVGVAPDATGRAAVEAGFASAATGAGLVPHARIATGPLRLTPAMVEAAVKPLADCGPLIAAPPSGGDVYPMGAEVAVRGSVASDETRRKLGAALAGAIGDRVARAEPVVLNPAICGVAGLLPAVSAGTGSISVGLGFGGRDEKNLTGIYATGDNPVIDVLLPAEPGDGHLWVVIADVTGNLYNLLPRLSQPATAVADLGTVAGGVRRVRVAYGEAEARADPASRLSFRVDDTFGKSLVIVFRTDRPLFDTLRPTTETIASFAADLDAVLREGRVTILAVATQLLDTRE</sequence>
<evidence type="ECO:0000259" key="7">
    <source>
        <dbReference type="PROSITE" id="PS50011"/>
    </source>
</evidence>
<evidence type="ECO:0000313" key="8">
    <source>
        <dbReference type="EMBL" id="TPE49092.1"/>
    </source>
</evidence>
<dbReference type="PROSITE" id="PS50011">
    <property type="entry name" value="PROTEIN_KINASE_DOM"/>
    <property type="match status" value="1"/>
</dbReference>
<protein>
    <submittedName>
        <fullName evidence="8">Serine/threonine protein kinase</fullName>
    </submittedName>
</protein>
<name>A0A501WJY8_9RHOB</name>
<evidence type="ECO:0000313" key="9">
    <source>
        <dbReference type="Proteomes" id="UP000319255"/>
    </source>
</evidence>
<dbReference type="AlphaFoldDB" id="A0A501WJY8"/>
<dbReference type="Gene3D" id="3.30.200.20">
    <property type="entry name" value="Phosphorylase Kinase, domain 1"/>
    <property type="match status" value="1"/>
</dbReference>
<feature type="domain" description="Protein kinase" evidence="7">
    <location>
        <begin position="20"/>
        <end position="274"/>
    </location>
</feature>
<gene>
    <name evidence="8" type="ORF">FJM51_15570</name>
</gene>
<feature type="region of interest" description="Disordered" evidence="6">
    <location>
        <begin position="272"/>
        <end position="296"/>
    </location>
</feature>
<dbReference type="EMBL" id="VFRP01000017">
    <property type="protein sequence ID" value="TPE49092.1"/>
    <property type="molecule type" value="Genomic_DNA"/>
</dbReference>
<keyword evidence="4 5" id="KW-0067">ATP-binding</keyword>
<dbReference type="InterPro" id="IPR011009">
    <property type="entry name" value="Kinase-like_dom_sf"/>
</dbReference>
<evidence type="ECO:0000256" key="6">
    <source>
        <dbReference type="SAM" id="MobiDB-lite"/>
    </source>
</evidence>
<feature type="binding site" evidence="5">
    <location>
        <position position="49"/>
    </location>
    <ligand>
        <name>ATP</name>
        <dbReference type="ChEBI" id="CHEBI:30616"/>
    </ligand>
</feature>
<dbReference type="GO" id="GO:0004674">
    <property type="term" value="F:protein serine/threonine kinase activity"/>
    <property type="evidence" value="ECO:0007669"/>
    <property type="project" value="UniProtKB-KW"/>
</dbReference>
<dbReference type="InterPro" id="IPR017441">
    <property type="entry name" value="Protein_kinase_ATP_BS"/>
</dbReference>